<sequence length="44" mass="4653">MRIARASSCIVDNVFIVQGCLWSGTAPIRAAPVVVHTIVICRGA</sequence>
<name>A0A2I8TV63_9CAUD</name>
<organism evidence="1 2">
    <name type="scientific">Erwinia phage EtG</name>
    <dbReference type="NCBI Taxonomy" id="2014586"/>
    <lineage>
        <taxon>Viruses</taxon>
        <taxon>Duplodnaviria</taxon>
        <taxon>Heunggongvirae</taxon>
        <taxon>Uroviricota</taxon>
        <taxon>Caudoviricetes</taxon>
        <taxon>Peduoviridae</taxon>
        <taxon>Eganvirus</taxon>
        <taxon>Eganvirus EtG</taxon>
    </lineage>
</organism>
<reference evidence="1" key="1">
    <citation type="submission" date="2018-01" db="EMBL/GenBank/DDBJ databases">
        <title>Complete Genome Sequence of Erwinia tracheiphila Phage EtG.</title>
        <authorList>
            <person name="Andrade-Dominguez A."/>
            <person name="Kolter R."/>
            <person name="Shapiro L.R."/>
        </authorList>
    </citation>
    <scope>NUCLEOTIDE SEQUENCE</scope>
    <source>
        <strain evidence="1">EtG</strain>
    </source>
</reference>
<protein>
    <submittedName>
        <fullName evidence="1">Uncharacterized protein</fullName>
    </submittedName>
</protein>
<accession>A0A2I8TV63</accession>
<evidence type="ECO:0000313" key="2">
    <source>
        <dbReference type="Proteomes" id="UP000222846"/>
    </source>
</evidence>
<evidence type="ECO:0000313" key="1">
    <source>
        <dbReference type="EMBL" id="AUV47164.1"/>
    </source>
</evidence>
<dbReference type="EMBL" id="MF276773">
    <property type="protein sequence ID" value="AUV47164.1"/>
    <property type="molecule type" value="Genomic_DNA"/>
</dbReference>
<dbReference type="Proteomes" id="UP000222846">
    <property type="component" value="Segment"/>
</dbReference>
<keyword evidence="2" id="KW-1185">Reference proteome</keyword>
<gene>
    <name evidence="1" type="ORF">EtG_16</name>
</gene>
<proteinExistence type="predicted"/>